<dbReference type="AlphaFoldDB" id="A0AAV7QQX8"/>
<evidence type="ECO:0000313" key="3">
    <source>
        <dbReference type="Proteomes" id="UP001066276"/>
    </source>
</evidence>
<gene>
    <name evidence="2" type="ORF">NDU88_009203</name>
</gene>
<evidence type="ECO:0000256" key="1">
    <source>
        <dbReference type="SAM" id="MobiDB-lite"/>
    </source>
</evidence>
<accession>A0AAV7QQX8</accession>
<name>A0AAV7QQX8_PLEWA</name>
<dbReference type="Proteomes" id="UP001066276">
    <property type="component" value="Chromosome 6"/>
</dbReference>
<proteinExistence type="predicted"/>
<feature type="compositionally biased region" description="Polar residues" evidence="1">
    <location>
        <begin position="59"/>
        <end position="73"/>
    </location>
</feature>
<protein>
    <submittedName>
        <fullName evidence="2">Uncharacterized protein</fullName>
    </submittedName>
</protein>
<reference evidence="2" key="1">
    <citation type="journal article" date="2022" name="bioRxiv">
        <title>Sequencing and chromosome-scale assembly of the giantPleurodeles waltlgenome.</title>
        <authorList>
            <person name="Brown T."/>
            <person name="Elewa A."/>
            <person name="Iarovenko S."/>
            <person name="Subramanian E."/>
            <person name="Araus A.J."/>
            <person name="Petzold A."/>
            <person name="Susuki M."/>
            <person name="Suzuki K.-i.T."/>
            <person name="Hayashi T."/>
            <person name="Toyoda A."/>
            <person name="Oliveira C."/>
            <person name="Osipova E."/>
            <person name="Leigh N.D."/>
            <person name="Simon A."/>
            <person name="Yun M.H."/>
        </authorList>
    </citation>
    <scope>NUCLEOTIDE SEQUENCE</scope>
    <source>
        <strain evidence="2">20211129_DDA</strain>
        <tissue evidence="2">Liver</tissue>
    </source>
</reference>
<sequence length="100" mass="10884">MPERAEQAPRTKRSRNRRDRRRKTTHAGPTICAPDLEQLTQERSEAIHTAATMGASPPGSGSDTELSQLTSDRPLTPDHLSELGLIEGPPVTPATADELF</sequence>
<comment type="caution">
    <text evidence="2">The sequence shown here is derived from an EMBL/GenBank/DDBJ whole genome shotgun (WGS) entry which is preliminary data.</text>
</comment>
<feature type="region of interest" description="Disordered" evidence="1">
    <location>
        <begin position="1"/>
        <end position="100"/>
    </location>
</feature>
<keyword evidence="3" id="KW-1185">Reference proteome</keyword>
<dbReference type="EMBL" id="JANPWB010000010">
    <property type="protein sequence ID" value="KAJ1142891.1"/>
    <property type="molecule type" value="Genomic_DNA"/>
</dbReference>
<organism evidence="2 3">
    <name type="scientific">Pleurodeles waltl</name>
    <name type="common">Iberian ribbed newt</name>
    <dbReference type="NCBI Taxonomy" id="8319"/>
    <lineage>
        <taxon>Eukaryota</taxon>
        <taxon>Metazoa</taxon>
        <taxon>Chordata</taxon>
        <taxon>Craniata</taxon>
        <taxon>Vertebrata</taxon>
        <taxon>Euteleostomi</taxon>
        <taxon>Amphibia</taxon>
        <taxon>Batrachia</taxon>
        <taxon>Caudata</taxon>
        <taxon>Salamandroidea</taxon>
        <taxon>Salamandridae</taxon>
        <taxon>Pleurodelinae</taxon>
        <taxon>Pleurodeles</taxon>
    </lineage>
</organism>
<evidence type="ECO:0000313" key="2">
    <source>
        <dbReference type="EMBL" id="KAJ1142891.1"/>
    </source>
</evidence>
<feature type="compositionally biased region" description="Basic residues" evidence="1">
    <location>
        <begin position="10"/>
        <end position="25"/>
    </location>
</feature>